<evidence type="ECO:0000313" key="1">
    <source>
        <dbReference type="EMBL" id="GIH44802.1"/>
    </source>
</evidence>
<comment type="caution">
    <text evidence="1">The sequence shown here is derived from an EMBL/GenBank/DDBJ whole genome shotgun (WGS) entry which is preliminary data.</text>
</comment>
<gene>
    <name evidence="1" type="ORF">Mco01_78020</name>
</gene>
<proteinExistence type="predicted"/>
<keyword evidence="2" id="KW-1185">Reference proteome</keyword>
<organism evidence="1 2">
    <name type="scientific">Microbispora corallina</name>
    <dbReference type="NCBI Taxonomy" id="83302"/>
    <lineage>
        <taxon>Bacteria</taxon>
        <taxon>Bacillati</taxon>
        <taxon>Actinomycetota</taxon>
        <taxon>Actinomycetes</taxon>
        <taxon>Streptosporangiales</taxon>
        <taxon>Streptosporangiaceae</taxon>
        <taxon>Microbispora</taxon>
    </lineage>
</organism>
<dbReference type="RefSeq" id="WP_204061767.1">
    <property type="nucleotide sequence ID" value="NZ_BAAAGP010000030.1"/>
</dbReference>
<protein>
    <submittedName>
        <fullName evidence="1">Uncharacterized protein</fullName>
    </submittedName>
</protein>
<dbReference type="Proteomes" id="UP000603904">
    <property type="component" value="Unassembled WGS sequence"/>
</dbReference>
<accession>A0ABQ4GCK1</accession>
<reference evidence="1 2" key="1">
    <citation type="submission" date="2021-01" db="EMBL/GenBank/DDBJ databases">
        <title>Whole genome shotgun sequence of Microbispora corallina NBRC 16416.</title>
        <authorList>
            <person name="Komaki H."/>
            <person name="Tamura T."/>
        </authorList>
    </citation>
    <scope>NUCLEOTIDE SEQUENCE [LARGE SCALE GENOMIC DNA]</scope>
    <source>
        <strain evidence="1 2">NBRC 16416</strain>
    </source>
</reference>
<dbReference type="EMBL" id="BOOC01000078">
    <property type="protein sequence ID" value="GIH44802.1"/>
    <property type="molecule type" value="Genomic_DNA"/>
</dbReference>
<sequence>MTTTAPPIVPYVLAYSEELVPQRLTFREHRPSGGPRLEFVDPRRSDWVDGVLRARVRTHQRGSVRWKRLNTRRQWECLAKGWCQVCKRPAAQSDGRLPWLLTERVYQPIGEDRLGTTAPPTCRDCIPLSLQMCPQLSSAPLLCTVAAAEPVGVLGDLFRDGPDGEAIEAQRNVYVGWDEFARLTDVLAKLAVVELRDMRPEPLP</sequence>
<name>A0ABQ4GCK1_9ACTN</name>
<evidence type="ECO:0000313" key="2">
    <source>
        <dbReference type="Proteomes" id="UP000603904"/>
    </source>
</evidence>